<keyword evidence="4" id="KW-0804">Transcription</keyword>
<gene>
    <name evidence="6" type="ORF">J1M35_16370</name>
</gene>
<dbReference type="SUPFAM" id="SSF46785">
    <property type="entry name" value="Winged helix' DNA-binding domain"/>
    <property type="match status" value="1"/>
</dbReference>
<dbReference type="InterPro" id="IPR005119">
    <property type="entry name" value="LysR_subst-bd"/>
</dbReference>
<evidence type="ECO:0000256" key="1">
    <source>
        <dbReference type="ARBA" id="ARBA00009437"/>
    </source>
</evidence>
<dbReference type="InterPro" id="IPR050950">
    <property type="entry name" value="HTH-type_LysR_regulators"/>
</dbReference>
<dbReference type="PRINTS" id="PR00039">
    <property type="entry name" value="HTHLYSR"/>
</dbReference>
<reference evidence="6" key="1">
    <citation type="submission" date="2021-03" db="EMBL/GenBank/DDBJ databases">
        <title>Ottowia sp. 27C isolated from the cloaca of a Giant Asian pond turtle (Heosemys grandis).</title>
        <authorList>
            <person name="Spergser J."/>
            <person name="Busse H.-J."/>
        </authorList>
    </citation>
    <scope>NUCLEOTIDE SEQUENCE</scope>
    <source>
        <strain evidence="6">27C</strain>
    </source>
</reference>
<dbReference type="InterPro" id="IPR000847">
    <property type="entry name" value="LysR_HTH_N"/>
</dbReference>
<proteinExistence type="inferred from homology"/>
<dbReference type="GO" id="GO:0005829">
    <property type="term" value="C:cytosol"/>
    <property type="evidence" value="ECO:0007669"/>
    <property type="project" value="TreeGrafter"/>
</dbReference>
<evidence type="ECO:0000313" key="6">
    <source>
        <dbReference type="EMBL" id="QTD44647.1"/>
    </source>
</evidence>
<evidence type="ECO:0000256" key="2">
    <source>
        <dbReference type="ARBA" id="ARBA00023015"/>
    </source>
</evidence>
<dbReference type="PROSITE" id="PS50931">
    <property type="entry name" value="HTH_LYSR"/>
    <property type="match status" value="1"/>
</dbReference>
<evidence type="ECO:0000256" key="3">
    <source>
        <dbReference type="ARBA" id="ARBA00023125"/>
    </source>
</evidence>
<accession>A0A975CGU3</accession>
<dbReference type="Pfam" id="PF03466">
    <property type="entry name" value="LysR_substrate"/>
    <property type="match status" value="1"/>
</dbReference>
<dbReference type="PANTHER" id="PTHR30419">
    <property type="entry name" value="HTH-TYPE TRANSCRIPTIONAL REGULATOR YBHD"/>
    <property type="match status" value="1"/>
</dbReference>
<keyword evidence="7" id="KW-1185">Reference proteome</keyword>
<dbReference type="Proteomes" id="UP000663903">
    <property type="component" value="Chromosome"/>
</dbReference>
<comment type="similarity">
    <text evidence="1">Belongs to the LysR transcriptional regulatory family.</text>
</comment>
<dbReference type="AlphaFoldDB" id="A0A975CGU3"/>
<name>A0A975CGU3_9BURK</name>
<organism evidence="6 7">
    <name type="scientific">Ottowia testudinis</name>
    <dbReference type="NCBI Taxonomy" id="2816950"/>
    <lineage>
        <taxon>Bacteria</taxon>
        <taxon>Pseudomonadati</taxon>
        <taxon>Pseudomonadota</taxon>
        <taxon>Betaproteobacteria</taxon>
        <taxon>Burkholderiales</taxon>
        <taxon>Comamonadaceae</taxon>
        <taxon>Ottowia</taxon>
    </lineage>
</organism>
<keyword evidence="3" id="KW-0238">DNA-binding</keyword>
<dbReference type="InterPro" id="IPR036390">
    <property type="entry name" value="WH_DNA-bd_sf"/>
</dbReference>
<dbReference type="CDD" id="cd05466">
    <property type="entry name" value="PBP2_LTTR_substrate"/>
    <property type="match status" value="1"/>
</dbReference>
<dbReference type="KEGG" id="otd:J1M35_16370"/>
<dbReference type="Pfam" id="PF00126">
    <property type="entry name" value="HTH_1"/>
    <property type="match status" value="1"/>
</dbReference>
<dbReference type="GO" id="GO:0003677">
    <property type="term" value="F:DNA binding"/>
    <property type="evidence" value="ECO:0007669"/>
    <property type="project" value="UniProtKB-KW"/>
</dbReference>
<dbReference type="FunFam" id="1.10.10.10:FF:000001">
    <property type="entry name" value="LysR family transcriptional regulator"/>
    <property type="match status" value="1"/>
</dbReference>
<keyword evidence="2" id="KW-0805">Transcription regulation</keyword>
<dbReference type="Gene3D" id="3.40.190.290">
    <property type="match status" value="1"/>
</dbReference>
<dbReference type="PANTHER" id="PTHR30419:SF8">
    <property type="entry name" value="NITROGEN ASSIMILATION TRANSCRIPTIONAL ACTIVATOR-RELATED"/>
    <property type="match status" value="1"/>
</dbReference>
<dbReference type="GO" id="GO:0003700">
    <property type="term" value="F:DNA-binding transcription factor activity"/>
    <property type="evidence" value="ECO:0007669"/>
    <property type="project" value="InterPro"/>
</dbReference>
<evidence type="ECO:0000259" key="5">
    <source>
        <dbReference type="PROSITE" id="PS50931"/>
    </source>
</evidence>
<evidence type="ECO:0000256" key="4">
    <source>
        <dbReference type="ARBA" id="ARBA00023163"/>
    </source>
</evidence>
<sequence length="295" mass="31803">MDLRQLRYFLDLCETEHLTRSAANLCITQSTLSHALKQLEVDLGVPLFDRVGRGLRLSQAGRLFRDHASRTLHAIKAGRMALDDLGALRSGSVAVGVIPSYMTALLPTAIAKFHAAHPGVTLVARELRADAIHEELAAGRLELGISFRDDERREALAQPLWTERLQLMVPPGHALAGRADVPIAALHGLPCILQPRSFITRRLLDAALATRGAVPRVVMEIDSVAALLQTTLQTGLPTVVPERAAAGAAGALTAVRLISPTPRRTAVILHRGDTALPRAASAFIDAVQQTVREKK</sequence>
<evidence type="ECO:0000313" key="7">
    <source>
        <dbReference type="Proteomes" id="UP000663903"/>
    </source>
</evidence>
<dbReference type="RefSeq" id="WP_208008211.1">
    <property type="nucleotide sequence ID" value="NZ_CP071796.1"/>
</dbReference>
<dbReference type="EMBL" id="CP071796">
    <property type="protein sequence ID" value="QTD44647.1"/>
    <property type="molecule type" value="Genomic_DNA"/>
</dbReference>
<dbReference type="SUPFAM" id="SSF53850">
    <property type="entry name" value="Periplasmic binding protein-like II"/>
    <property type="match status" value="1"/>
</dbReference>
<dbReference type="Gene3D" id="1.10.10.10">
    <property type="entry name" value="Winged helix-like DNA-binding domain superfamily/Winged helix DNA-binding domain"/>
    <property type="match status" value="1"/>
</dbReference>
<dbReference type="InterPro" id="IPR036388">
    <property type="entry name" value="WH-like_DNA-bd_sf"/>
</dbReference>
<feature type="domain" description="HTH lysR-type" evidence="5">
    <location>
        <begin position="1"/>
        <end position="58"/>
    </location>
</feature>
<protein>
    <submittedName>
        <fullName evidence="6">LysR family transcriptional regulator</fullName>
    </submittedName>
</protein>